<organism evidence="2 3">
    <name type="scientific">Neoroseomonas terrae</name>
    <dbReference type="NCBI Taxonomy" id="424799"/>
    <lineage>
        <taxon>Bacteria</taxon>
        <taxon>Pseudomonadati</taxon>
        <taxon>Pseudomonadota</taxon>
        <taxon>Alphaproteobacteria</taxon>
        <taxon>Acetobacterales</taxon>
        <taxon>Acetobacteraceae</taxon>
        <taxon>Neoroseomonas</taxon>
    </lineage>
</organism>
<dbReference type="RefSeq" id="WP_211870827.1">
    <property type="nucleotide sequence ID" value="NZ_JAAEDI010000024.1"/>
</dbReference>
<comment type="caution">
    <text evidence="2">The sequence shown here is derived from an EMBL/GenBank/DDBJ whole genome shotgun (WGS) entry which is preliminary data.</text>
</comment>
<dbReference type="Proteomes" id="UP000698752">
    <property type="component" value="Unassembled WGS sequence"/>
</dbReference>
<gene>
    <name evidence="2" type="ORF">GXW78_20820</name>
</gene>
<evidence type="ECO:0000313" key="3">
    <source>
        <dbReference type="Proteomes" id="UP000698752"/>
    </source>
</evidence>
<keyword evidence="3" id="KW-1185">Reference proteome</keyword>
<dbReference type="PANTHER" id="PTHR43196">
    <property type="entry name" value="SULFATE ADENYLYLTRANSFERASE SUBUNIT 2"/>
    <property type="match status" value="1"/>
</dbReference>
<dbReference type="InterPro" id="IPR050128">
    <property type="entry name" value="Sulfate_adenylyltrnsfr_sub2"/>
</dbReference>
<dbReference type="PANTHER" id="PTHR43196:SF2">
    <property type="entry name" value="PHOSPHOADENOSINE PHOSPHOSULFATE REDUCTASE"/>
    <property type="match status" value="1"/>
</dbReference>
<dbReference type="InterPro" id="IPR002500">
    <property type="entry name" value="PAPS_reduct_dom"/>
</dbReference>
<feature type="domain" description="Phosphoadenosine phosphosulphate reductase" evidence="1">
    <location>
        <begin position="18"/>
        <end position="141"/>
    </location>
</feature>
<dbReference type="EMBL" id="JAAEDI010000024">
    <property type="protein sequence ID" value="MBR0652111.1"/>
    <property type="molecule type" value="Genomic_DNA"/>
</dbReference>
<reference evidence="3" key="1">
    <citation type="journal article" date="2021" name="Syst. Appl. Microbiol.">
        <title>Roseomonas hellenica sp. nov., isolated from roots of wild-growing Alkanna tinctoria.</title>
        <authorList>
            <person name="Rat A."/>
            <person name="Naranjo H.D."/>
            <person name="Lebbe L."/>
            <person name="Cnockaert M."/>
            <person name="Krigas N."/>
            <person name="Grigoriadou K."/>
            <person name="Maloupa E."/>
            <person name="Willems A."/>
        </authorList>
    </citation>
    <scope>NUCLEOTIDE SEQUENCE [LARGE SCALE GENOMIC DNA]</scope>
    <source>
        <strain evidence="3">LMG 31159</strain>
    </source>
</reference>
<dbReference type="InterPro" id="IPR014729">
    <property type="entry name" value="Rossmann-like_a/b/a_fold"/>
</dbReference>
<protein>
    <submittedName>
        <fullName evidence="2">Phosphoadenosine phosphosulfate reductase family protein</fullName>
    </submittedName>
</protein>
<accession>A0ABS5EM63</accession>
<evidence type="ECO:0000259" key="1">
    <source>
        <dbReference type="Pfam" id="PF01507"/>
    </source>
</evidence>
<sequence length="270" mass="30885">MTTVAKTEDAVRDASARHIVPLSGGKDSTALSIYLAQRYPHVAFEYVFSDTGAELPETYDYFERLEHVLGQKVTRITALEMLGVGEKPGRNPFDVVLYDHFSGFLPSPRSRWCTRMLKIHPFERYIGPDRAYSYIAIRADENRSGYLGNGKPVLLSEQPNITPVYPFKDEGITLADVQRTLDESGLGAPGYYDWRSRSGCYFCFYQQIGEWQGLRERHPELFEKAKTYEGGRNGRRYTWVDGRSLSDIERMPRRDMKPKSDDDGCAICHL</sequence>
<dbReference type="Gene3D" id="3.40.50.620">
    <property type="entry name" value="HUPs"/>
    <property type="match status" value="1"/>
</dbReference>
<proteinExistence type="predicted"/>
<evidence type="ECO:0000313" key="2">
    <source>
        <dbReference type="EMBL" id="MBR0652111.1"/>
    </source>
</evidence>
<dbReference type="SUPFAM" id="SSF52402">
    <property type="entry name" value="Adenine nucleotide alpha hydrolases-like"/>
    <property type="match status" value="1"/>
</dbReference>
<dbReference type="Pfam" id="PF01507">
    <property type="entry name" value="PAPS_reduct"/>
    <property type="match status" value="1"/>
</dbReference>
<name>A0ABS5EM63_9PROT</name>